<feature type="transmembrane region" description="Helical" evidence="1">
    <location>
        <begin position="242"/>
        <end position="260"/>
    </location>
</feature>
<dbReference type="Pfam" id="PF20151">
    <property type="entry name" value="DUF6533"/>
    <property type="match status" value="1"/>
</dbReference>
<feature type="transmembrane region" description="Helical" evidence="1">
    <location>
        <begin position="136"/>
        <end position="157"/>
    </location>
</feature>
<feature type="transmembrane region" description="Helical" evidence="1">
    <location>
        <begin position="20"/>
        <end position="43"/>
    </location>
</feature>
<dbReference type="AlphaFoldDB" id="A0A166RGG3"/>
<keyword evidence="1" id="KW-0472">Membrane</keyword>
<reference evidence="3 4" key="1">
    <citation type="journal article" date="2016" name="Mol. Biol. Evol.">
        <title>Comparative Genomics of Early-Diverging Mushroom-Forming Fungi Provides Insights into the Origins of Lignocellulose Decay Capabilities.</title>
        <authorList>
            <person name="Nagy L.G."/>
            <person name="Riley R."/>
            <person name="Tritt A."/>
            <person name="Adam C."/>
            <person name="Daum C."/>
            <person name="Floudas D."/>
            <person name="Sun H."/>
            <person name="Yadav J.S."/>
            <person name="Pangilinan J."/>
            <person name="Larsson K.H."/>
            <person name="Matsuura K."/>
            <person name="Barry K."/>
            <person name="Labutti K."/>
            <person name="Kuo R."/>
            <person name="Ohm R.A."/>
            <person name="Bhattacharya S.S."/>
            <person name="Shirouzu T."/>
            <person name="Yoshinaga Y."/>
            <person name="Martin F.M."/>
            <person name="Grigoriev I.V."/>
            <person name="Hibbett D.S."/>
        </authorList>
    </citation>
    <scope>NUCLEOTIDE SEQUENCE [LARGE SCALE GENOMIC DNA]</scope>
    <source>
        <strain evidence="3 4">CBS 109695</strain>
    </source>
</reference>
<feature type="transmembrane region" description="Helical" evidence="1">
    <location>
        <begin position="104"/>
        <end position="124"/>
    </location>
</feature>
<keyword evidence="1" id="KW-0812">Transmembrane</keyword>
<dbReference type="STRING" id="436010.A0A166RGG3"/>
<dbReference type="Proteomes" id="UP000076532">
    <property type="component" value="Unassembled WGS sequence"/>
</dbReference>
<evidence type="ECO:0000313" key="4">
    <source>
        <dbReference type="Proteomes" id="UP000076532"/>
    </source>
</evidence>
<evidence type="ECO:0000256" key="1">
    <source>
        <dbReference type="SAM" id="Phobius"/>
    </source>
</evidence>
<keyword evidence="4" id="KW-1185">Reference proteome</keyword>
<feature type="transmembrane region" description="Helical" evidence="1">
    <location>
        <begin position="64"/>
        <end position="84"/>
    </location>
</feature>
<evidence type="ECO:0000259" key="2">
    <source>
        <dbReference type="Pfam" id="PF20151"/>
    </source>
</evidence>
<feature type="transmembrane region" description="Helical" evidence="1">
    <location>
        <begin position="177"/>
        <end position="197"/>
    </location>
</feature>
<feature type="transmembrane region" description="Helical" evidence="1">
    <location>
        <begin position="218"/>
        <end position="236"/>
    </location>
</feature>
<evidence type="ECO:0000313" key="3">
    <source>
        <dbReference type="EMBL" id="KZP28245.1"/>
    </source>
</evidence>
<protein>
    <recommendedName>
        <fullName evidence="2">DUF6533 domain-containing protein</fullName>
    </recommendedName>
</protein>
<keyword evidence="1" id="KW-1133">Transmembrane helix</keyword>
<dbReference type="EMBL" id="KV417504">
    <property type="protein sequence ID" value="KZP28245.1"/>
    <property type="molecule type" value="Genomic_DNA"/>
</dbReference>
<accession>A0A166RGG3</accession>
<dbReference type="OrthoDB" id="3020506at2759"/>
<sequence length="307" mass="34116">MGLTGGDVGLAGMSPDHESSAHALFLLTASSLGATVLLLYEWIILLEHEVQYIWTKPNTAMTKWLYLFIRYFSIITQISIQIMFRVDAIQPDTPSVHLRHCPVHLIWPLVVAQSVLTAVELVLVWRVQALYPGRPLYLILGIVVVAETLTLAIIAVIDIPGISYNSMCEVNLPIGPVAVYGLIALLPQSVVLAMCIYRRMQLGWNKAPVVSLVMRDGALAYVAIFAFQIMAMYSLTAAKLSYFQFWLLAGLSAIGCRIIINLQQVNAIDEFDIVPSTHVTDATTGFELTLLEHARYTTCETETYTHF</sequence>
<feature type="domain" description="DUF6533" evidence="2">
    <location>
        <begin position="31"/>
        <end position="75"/>
    </location>
</feature>
<proteinExistence type="predicted"/>
<organism evidence="3 4">
    <name type="scientific">Athelia psychrophila</name>
    <dbReference type="NCBI Taxonomy" id="1759441"/>
    <lineage>
        <taxon>Eukaryota</taxon>
        <taxon>Fungi</taxon>
        <taxon>Dikarya</taxon>
        <taxon>Basidiomycota</taxon>
        <taxon>Agaricomycotina</taxon>
        <taxon>Agaricomycetes</taxon>
        <taxon>Agaricomycetidae</taxon>
        <taxon>Atheliales</taxon>
        <taxon>Atheliaceae</taxon>
        <taxon>Athelia</taxon>
    </lineage>
</organism>
<name>A0A166RGG3_9AGAM</name>
<gene>
    <name evidence="3" type="ORF">FIBSPDRAFT_1039671</name>
</gene>
<dbReference type="InterPro" id="IPR045340">
    <property type="entry name" value="DUF6533"/>
</dbReference>